<evidence type="ECO:0000256" key="5">
    <source>
        <dbReference type="ARBA" id="ARBA00022777"/>
    </source>
</evidence>
<dbReference type="InterPro" id="IPR000700">
    <property type="entry name" value="PAS-assoc_C"/>
</dbReference>
<feature type="transmembrane region" description="Helical" evidence="7">
    <location>
        <begin position="27"/>
        <end position="48"/>
    </location>
</feature>
<keyword evidence="7" id="KW-0472">Membrane</keyword>
<keyword evidence="7" id="KW-0812">Transmembrane</keyword>
<comment type="catalytic activity">
    <reaction evidence="1">
        <text>ATP + protein L-histidine = ADP + protein N-phospho-L-histidine.</text>
        <dbReference type="EC" id="2.7.13.3"/>
    </reaction>
</comment>
<evidence type="ECO:0000259" key="11">
    <source>
        <dbReference type="PROSITE" id="PS50113"/>
    </source>
</evidence>
<dbReference type="PANTHER" id="PTHR43047">
    <property type="entry name" value="TWO-COMPONENT HISTIDINE PROTEIN KINASE"/>
    <property type="match status" value="1"/>
</dbReference>
<dbReference type="FunFam" id="3.30.565.10:FF:000049">
    <property type="entry name" value="Two-component sensor histidine kinase"/>
    <property type="match status" value="1"/>
</dbReference>
<evidence type="ECO:0000256" key="1">
    <source>
        <dbReference type="ARBA" id="ARBA00000085"/>
    </source>
</evidence>
<feature type="domain" description="PAC" evidence="11">
    <location>
        <begin position="472"/>
        <end position="524"/>
    </location>
</feature>
<evidence type="ECO:0000256" key="3">
    <source>
        <dbReference type="ARBA" id="ARBA00022553"/>
    </source>
</evidence>
<keyword evidence="5" id="KW-0418">Kinase</keyword>
<feature type="transmembrane region" description="Helical" evidence="7">
    <location>
        <begin position="101"/>
        <end position="122"/>
    </location>
</feature>
<dbReference type="InterPro" id="IPR013655">
    <property type="entry name" value="PAS_fold_3"/>
</dbReference>
<dbReference type="Gene3D" id="3.30.565.10">
    <property type="entry name" value="Histidine kinase-like ATPase, C-terminal domain"/>
    <property type="match status" value="1"/>
</dbReference>
<feature type="domain" description="PAS" evidence="10">
    <location>
        <begin position="137"/>
        <end position="191"/>
    </location>
</feature>
<dbReference type="PROSITE" id="PS50110">
    <property type="entry name" value="RESPONSE_REGULATORY"/>
    <property type="match status" value="1"/>
</dbReference>
<dbReference type="GO" id="GO:0009927">
    <property type="term" value="F:histidine phosphotransfer kinase activity"/>
    <property type="evidence" value="ECO:0007669"/>
    <property type="project" value="TreeGrafter"/>
</dbReference>
<dbReference type="CDD" id="cd00130">
    <property type="entry name" value="PAS"/>
    <property type="match status" value="2"/>
</dbReference>
<dbReference type="InterPro" id="IPR004358">
    <property type="entry name" value="Sig_transdc_His_kin-like_C"/>
</dbReference>
<dbReference type="OrthoDB" id="341208at2"/>
<evidence type="ECO:0000256" key="6">
    <source>
        <dbReference type="PROSITE-ProRule" id="PRU00169"/>
    </source>
</evidence>
<dbReference type="InterPro" id="IPR013767">
    <property type="entry name" value="PAS_fold"/>
</dbReference>
<feature type="modified residue" description="4-aspartylphosphate" evidence="6">
    <location>
        <position position="825"/>
    </location>
</feature>
<dbReference type="PROSITE" id="PS50113">
    <property type="entry name" value="PAC"/>
    <property type="match status" value="3"/>
</dbReference>
<dbReference type="GO" id="GO:0006355">
    <property type="term" value="P:regulation of DNA-templated transcription"/>
    <property type="evidence" value="ECO:0007669"/>
    <property type="project" value="InterPro"/>
</dbReference>
<dbReference type="Proteomes" id="UP000198418">
    <property type="component" value="Unassembled WGS sequence"/>
</dbReference>
<keyword evidence="7" id="KW-1133">Transmembrane helix</keyword>
<dbReference type="PROSITE" id="PS50112">
    <property type="entry name" value="PAS"/>
    <property type="match status" value="1"/>
</dbReference>
<name>A0A212SA82_RHOAC</name>
<dbReference type="InterPro" id="IPR001610">
    <property type="entry name" value="PAC"/>
</dbReference>
<dbReference type="Pfam" id="PF00989">
    <property type="entry name" value="PAS"/>
    <property type="match status" value="1"/>
</dbReference>
<dbReference type="Pfam" id="PF00512">
    <property type="entry name" value="HisKA"/>
    <property type="match status" value="1"/>
</dbReference>
<dbReference type="SMART" id="SM00388">
    <property type="entry name" value="HisKA"/>
    <property type="match status" value="1"/>
</dbReference>
<dbReference type="Pfam" id="PF08447">
    <property type="entry name" value="PAS_3"/>
    <property type="match status" value="1"/>
</dbReference>
<keyword evidence="3 6" id="KW-0597">Phosphoprotein</keyword>
<dbReference type="Gene3D" id="1.10.287.130">
    <property type="match status" value="1"/>
</dbReference>
<dbReference type="CDD" id="cd00082">
    <property type="entry name" value="HisKA"/>
    <property type="match status" value="1"/>
</dbReference>
<feature type="transmembrane region" description="Helical" evidence="7">
    <location>
        <begin position="60"/>
        <end position="81"/>
    </location>
</feature>
<dbReference type="GO" id="GO:0005886">
    <property type="term" value="C:plasma membrane"/>
    <property type="evidence" value="ECO:0007669"/>
    <property type="project" value="TreeGrafter"/>
</dbReference>
<evidence type="ECO:0000313" key="13">
    <source>
        <dbReference type="Proteomes" id="UP000198418"/>
    </source>
</evidence>
<dbReference type="AlphaFoldDB" id="A0A212SA82"/>
<dbReference type="PANTHER" id="PTHR43047:SF9">
    <property type="entry name" value="HISTIDINE KINASE"/>
    <property type="match status" value="1"/>
</dbReference>
<dbReference type="PROSITE" id="PS50109">
    <property type="entry name" value="HIS_KIN"/>
    <property type="match status" value="1"/>
</dbReference>
<evidence type="ECO:0000313" key="12">
    <source>
        <dbReference type="EMBL" id="SNB82409.1"/>
    </source>
</evidence>
<dbReference type="RefSeq" id="WP_088522362.1">
    <property type="nucleotide sequence ID" value="NZ_FYDG01000020.1"/>
</dbReference>
<dbReference type="InterPro" id="IPR036097">
    <property type="entry name" value="HisK_dim/P_sf"/>
</dbReference>
<dbReference type="InterPro" id="IPR005467">
    <property type="entry name" value="His_kinase_dom"/>
</dbReference>
<dbReference type="PRINTS" id="PR00344">
    <property type="entry name" value="BCTRLSENSOR"/>
</dbReference>
<dbReference type="EMBL" id="FYDG01000020">
    <property type="protein sequence ID" value="SNB82409.1"/>
    <property type="molecule type" value="Genomic_DNA"/>
</dbReference>
<dbReference type="SMART" id="SM00086">
    <property type="entry name" value="PAC"/>
    <property type="match status" value="3"/>
</dbReference>
<proteinExistence type="predicted"/>
<dbReference type="InterPro" id="IPR003594">
    <property type="entry name" value="HATPase_dom"/>
</dbReference>
<dbReference type="InterPro" id="IPR001789">
    <property type="entry name" value="Sig_transdc_resp-reg_receiver"/>
</dbReference>
<dbReference type="SUPFAM" id="SSF55874">
    <property type="entry name" value="ATPase domain of HSP90 chaperone/DNA topoisomerase II/histidine kinase"/>
    <property type="match status" value="1"/>
</dbReference>
<dbReference type="InterPro" id="IPR011006">
    <property type="entry name" value="CheY-like_superfamily"/>
</dbReference>
<dbReference type="SMART" id="SM00091">
    <property type="entry name" value="PAS"/>
    <property type="match status" value="2"/>
</dbReference>
<dbReference type="Gene3D" id="3.30.450.20">
    <property type="entry name" value="PAS domain"/>
    <property type="match status" value="3"/>
</dbReference>
<evidence type="ECO:0000256" key="7">
    <source>
        <dbReference type="SAM" id="Phobius"/>
    </source>
</evidence>
<feature type="domain" description="Response regulatory" evidence="9">
    <location>
        <begin position="774"/>
        <end position="891"/>
    </location>
</feature>
<evidence type="ECO:0000259" key="9">
    <source>
        <dbReference type="PROSITE" id="PS50110"/>
    </source>
</evidence>
<dbReference type="SUPFAM" id="SSF55785">
    <property type="entry name" value="PYP-like sensor domain (PAS domain)"/>
    <property type="match status" value="3"/>
</dbReference>
<dbReference type="SMART" id="SM00448">
    <property type="entry name" value="REC"/>
    <property type="match status" value="1"/>
</dbReference>
<gene>
    <name evidence="12" type="ORF">SAMN06265338_12010</name>
</gene>
<evidence type="ECO:0000256" key="4">
    <source>
        <dbReference type="ARBA" id="ARBA00022679"/>
    </source>
</evidence>
<dbReference type="Gene3D" id="2.10.70.100">
    <property type="match status" value="1"/>
</dbReference>
<dbReference type="SUPFAM" id="SSF47384">
    <property type="entry name" value="Homodimeric domain of signal transducing histidine kinase"/>
    <property type="match status" value="1"/>
</dbReference>
<dbReference type="Gene3D" id="3.40.50.2300">
    <property type="match status" value="1"/>
</dbReference>
<evidence type="ECO:0000259" key="8">
    <source>
        <dbReference type="PROSITE" id="PS50109"/>
    </source>
</evidence>
<evidence type="ECO:0000259" key="10">
    <source>
        <dbReference type="PROSITE" id="PS50112"/>
    </source>
</evidence>
<dbReference type="GO" id="GO:0000155">
    <property type="term" value="F:phosphorelay sensor kinase activity"/>
    <property type="evidence" value="ECO:0007669"/>
    <property type="project" value="InterPro"/>
</dbReference>
<organism evidence="12 13">
    <name type="scientific">Rhodoblastus acidophilus</name>
    <name type="common">Rhodopseudomonas acidophila</name>
    <dbReference type="NCBI Taxonomy" id="1074"/>
    <lineage>
        <taxon>Bacteria</taxon>
        <taxon>Pseudomonadati</taxon>
        <taxon>Pseudomonadota</taxon>
        <taxon>Alphaproteobacteria</taxon>
        <taxon>Hyphomicrobiales</taxon>
        <taxon>Rhodoblastaceae</taxon>
        <taxon>Rhodoblastus</taxon>
    </lineage>
</organism>
<dbReference type="Pfam" id="PF02518">
    <property type="entry name" value="HATPase_c"/>
    <property type="match status" value="1"/>
</dbReference>
<sequence length="904" mass="97179">MISDDIDKRAFRRILDASAAWRARAPLTWAFGVGLLFAVLGALLRAAVLGVDLDRAAYLTFWPGVTIAALIGGVPAGAWAVALSAVAVHSTFIPLRDVNDWLGLGMFLAMGGLISGAVELCLSARSRMLAAVETQSAKSHLAAIVEGSADPILSKDLNGIILSWNAAACRLFGYEAEEIVGRSITLLIPSDIVAEEREIIGKLRRGERIDHYETRRLAKDGRALEVALTISPIRDGEGKIVGASKIIRDISQRRRDEQRLRTAQQRVELATAITGAGVWEWNLQTNESVWDAQMFRIYGLAPTPDGAVGYDVWARAVLPEDLPRQEDLLRACAGACGVGRRQFRIRRPDGVIRVIEAVETVRCNACGVVESFVGVNLDVTEARRAEQALRLSQARLRHAANAAGLTYVQFDLRDRRVQVAENFGRVMGYAPLTPPDGGPLDGARVALLSHVAAPDRAHVSGMFDEIFSGRGAQETFRVRGDDGAIRWFEGVANPEPARDGEIHRVFATLLDVTSAVEAQAALEAAKALAERADLAKSKFLAAASHDLRQPVQSLVLLLALLERQVRETAAAKTARLMQQALSGLTGLLTSILDMSRLDAGVVEAEPRAVDLAEVLRRLAGEYRAKAQAQGLKLRCVPGRFHVFVDPALLERALRNLLENALRYTKTGAILLGVRRRGGLVRIDVIDTGIGIPADRRADIFEEFVQVGNPGRDLGLGLGLGLAIVARLAALMGAEIDVDSAPGRGSRFSLALPPPETLEETAGAESDGAAEGGGRLLLVEDNAILLQSLESLTRSWGYATLVATGGEEALTQAAEAGWDIDAIVSDQRLGAGLSGLETAREIRRKAQRDIPTLILTGDTAAEQIAEITSSGFELLHKPAPEDSLRHCLAVMTAARADRQRQAAAC</sequence>
<dbReference type="Pfam" id="PF00072">
    <property type="entry name" value="Response_reg"/>
    <property type="match status" value="1"/>
</dbReference>
<dbReference type="SMART" id="SM00387">
    <property type="entry name" value="HATPase_c"/>
    <property type="match status" value="1"/>
</dbReference>
<evidence type="ECO:0000256" key="2">
    <source>
        <dbReference type="ARBA" id="ARBA00012438"/>
    </source>
</evidence>
<dbReference type="InterPro" id="IPR036890">
    <property type="entry name" value="HATPase_C_sf"/>
</dbReference>
<feature type="domain" description="PAC" evidence="11">
    <location>
        <begin position="210"/>
        <end position="262"/>
    </location>
</feature>
<dbReference type="NCBIfam" id="TIGR00229">
    <property type="entry name" value="sensory_box"/>
    <property type="match status" value="2"/>
</dbReference>
<dbReference type="InterPro" id="IPR003661">
    <property type="entry name" value="HisK_dim/P_dom"/>
</dbReference>
<keyword evidence="4" id="KW-0808">Transferase</keyword>
<dbReference type="InterPro" id="IPR035965">
    <property type="entry name" value="PAS-like_dom_sf"/>
</dbReference>
<protein>
    <recommendedName>
        <fullName evidence="2">histidine kinase</fullName>
        <ecNumber evidence="2">2.7.13.3</ecNumber>
    </recommendedName>
</protein>
<dbReference type="SUPFAM" id="SSF52172">
    <property type="entry name" value="CheY-like"/>
    <property type="match status" value="1"/>
</dbReference>
<dbReference type="EC" id="2.7.13.3" evidence="2"/>
<accession>A0A212SA82</accession>
<dbReference type="CDD" id="cd00156">
    <property type="entry name" value="REC"/>
    <property type="match status" value="1"/>
</dbReference>
<reference evidence="13" key="1">
    <citation type="submission" date="2017-06" db="EMBL/GenBank/DDBJ databases">
        <authorList>
            <person name="Varghese N."/>
            <person name="Submissions S."/>
        </authorList>
    </citation>
    <scope>NUCLEOTIDE SEQUENCE [LARGE SCALE GENOMIC DNA]</scope>
    <source>
        <strain evidence="13">DSM 137</strain>
    </source>
</reference>
<feature type="domain" description="Histidine kinase" evidence="8">
    <location>
        <begin position="542"/>
        <end position="755"/>
    </location>
</feature>
<dbReference type="InterPro" id="IPR000014">
    <property type="entry name" value="PAS"/>
</dbReference>
<feature type="domain" description="PAC" evidence="11">
    <location>
        <begin position="339"/>
        <end position="391"/>
    </location>
</feature>
<keyword evidence="13" id="KW-1185">Reference proteome</keyword>